<dbReference type="GO" id="GO:0005634">
    <property type="term" value="C:nucleus"/>
    <property type="evidence" value="ECO:0007669"/>
    <property type="project" value="TreeGrafter"/>
</dbReference>
<proteinExistence type="predicted"/>
<sequence>MLQKVLLVSPLLIAITSAQITGYSRYVIGCSSIWSDEVGPELLVTGVNSYNGYLSNGSFPEFSLMPKQGSGGAPKYGTVAQLHLVGKITNPLSNITVGIALPDEGSVGHYQAETSDHIVVELTATSRAGMYQYTFLLGQRTPSRLMCFHLSEGKDFPKDMQILQRYTFYSKCIFRNCCEGKRETAIRFGQINLISDYVGGLHTFNTSSISWLSVEKNTEILSKITTTPTNTTNLNLFYSSLYFMNLLPTNQTGEHPGWKSAGPYHQDIFTLWGTCRCSKALMHVISPVAYEEYLRAMIDMLRFDGYMPDGRSSNHKGRTQGGTNADNV</sequence>
<dbReference type="InParanoid" id="A0A1E1KXH8"/>
<evidence type="ECO:0000259" key="3">
    <source>
        <dbReference type="Pfam" id="PF17678"/>
    </source>
</evidence>
<organism evidence="4 5">
    <name type="scientific">Rhynchosporium graminicola</name>
    <dbReference type="NCBI Taxonomy" id="2792576"/>
    <lineage>
        <taxon>Eukaryota</taxon>
        <taxon>Fungi</taxon>
        <taxon>Dikarya</taxon>
        <taxon>Ascomycota</taxon>
        <taxon>Pezizomycotina</taxon>
        <taxon>Leotiomycetes</taxon>
        <taxon>Helotiales</taxon>
        <taxon>Ploettnerulaceae</taxon>
        <taxon>Rhynchosporium</taxon>
    </lineage>
</organism>
<feature type="domain" description="Glycosyl hydrolase family 92 N-terminal" evidence="3">
    <location>
        <begin position="45"/>
        <end position="138"/>
    </location>
</feature>
<dbReference type="Gene3D" id="1.20.1050.60">
    <property type="entry name" value="alpha-1,2-mannosidase"/>
    <property type="match status" value="1"/>
</dbReference>
<comment type="caution">
    <text evidence="4">The sequence shown here is derived from an EMBL/GenBank/DDBJ whole genome shotgun (WGS) entry which is preliminary data.</text>
</comment>
<feature type="domain" description="Glycosyl hydrolase family 92" evidence="2">
    <location>
        <begin position="219"/>
        <end position="328"/>
    </location>
</feature>
<evidence type="ECO:0000256" key="1">
    <source>
        <dbReference type="SAM" id="SignalP"/>
    </source>
</evidence>
<accession>A0A1E1KXH8</accession>
<dbReference type="InterPro" id="IPR012939">
    <property type="entry name" value="Glyco_hydro_92"/>
</dbReference>
<evidence type="ECO:0000259" key="2">
    <source>
        <dbReference type="Pfam" id="PF07971"/>
    </source>
</evidence>
<keyword evidence="1" id="KW-0732">Signal</keyword>
<dbReference type="GO" id="GO:0005829">
    <property type="term" value="C:cytosol"/>
    <property type="evidence" value="ECO:0007669"/>
    <property type="project" value="TreeGrafter"/>
</dbReference>
<dbReference type="InterPro" id="IPR050883">
    <property type="entry name" value="PNGase"/>
</dbReference>
<name>A0A1E1KXH8_9HELO</name>
<dbReference type="EMBL" id="FJUW01000023">
    <property type="protein sequence ID" value="CZT01820.1"/>
    <property type="molecule type" value="Genomic_DNA"/>
</dbReference>
<keyword evidence="5" id="KW-1185">Reference proteome</keyword>
<dbReference type="PANTHER" id="PTHR12143:SF38">
    <property type="entry name" value="ALPHA-1,2-MANNOSIDASE FAMILY PROTEIN (AFU_ORTHOLOGUE AFUA_5G10520)"/>
    <property type="match status" value="1"/>
</dbReference>
<dbReference type="Pfam" id="PF07971">
    <property type="entry name" value="Glyco_hydro_92"/>
    <property type="match status" value="1"/>
</dbReference>
<reference evidence="5" key="1">
    <citation type="submission" date="2016-03" db="EMBL/GenBank/DDBJ databases">
        <authorList>
            <person name="Ploux O."/>
        </authorList>
    </citation>
    <scope>NUCLEOTIDE SEQUENCE [LARGE SCALE GENOMIC DNA]</scope>
    <source>
        <strain evidence="5">UK7</strain>
    </source>
</reference>
<dbReference type="InterPro" id="IPR041371">
    <property type="entry name" value="GH92_N"/>
</dbReference>
<dbReference type="Proteomes" id="UP000178129">
    <property type="component" value="Unassembled WGS sequence"/>
</dbReference>
<evidence type="ECO:0000313" key="5">
    <source>
        <dbReference type="Proteomes" id="UP000178129"/>
    </source>
</evidence>
<feature type="signal peptide" evidence="1">
    <location>
        <begin position="1"/>
        <end position="18"/>
    </location>
</feature>
<dbReference type="GO" id="GO:0000224">
    <property type="term" value="F:peptide-N4-(N-acetyl-beta-glucosaminyl)asparagine amidase activity"/>
    <property type="evidence" value="ECO:0007669"/>
    <property type="project" value="TreeGrafter"/>
</dbReference>
<dbReference type="PANTHER" id="PTHR12143">
    <property type="entry name" value="PEPTIDE N-GLYCANASE PNGASE -RELATED"/>
    <property type="match status" value="1"/>
</dbReference>
<protein>
    <submittedName>
        <fullName evidence="4">Uncharacterized protein</fullName>
    </submittedName>
</protein>
<gene>
    <name evidence="4" type="ORF">RCO7_03585</name>
</gene>
<feature type="chain" id="PRO_5009446458" evidence="1">
    <location>
        <begin position="19"/>
        <end position="328"/>
    </location>
</feature>
<dbReference type="Pfam" id="PF17678">
    <property type="entry name" value="Glyco_hydro_92N"/>
    <property type="match status" value="1"/>
</dbReference>
<dbReference type="InterPro" id="IPR014718">
    <property type="entry name" value="GH-type_carb-bd"/>
</dbReference>
<evidence type="ECO:0000313" key="4">
    <source>
        <dbReference type="EMBL" id="CZT01820.1"/>
    </source>
</evidence>
<dbReference type="GO" id="GO:0030246">
    <property type="term" value="F:carbohydrate binding"/>
    <property type="evidence" value="ECO:0007669"/>
    <property type="project" value="InterPro"/>
</dbReference>
<dbReference type="AlphaFoldDB" id="A0A1E1KXH8"/>
<dbReference type="Gene3D" id="3.30.2080.10">
    <property type="entry name" value="GH92 mannosidase domain"/>
    <property type="match status" value="1"/>
</dbReference>
<dbReference type="STRING" id="914237.A0A1E1KXH8"/>
<dbReference type="GO" id="GO:0006516">
    <property type="term" value="P:glycoprotein catabolic process"/>
    <property type="evidence" value="ECO:0007669"/>
    <property type="project" value="TreeGrafter"/>
</dbReference>
<dbReference type="Gene3D" id="2.70.98.10">
    <property type="match status" value="2"/>
</dbReference>